<dbReference type="RefSeq" id="WP_039488445.1">
    <property type="nucleotide sequence ID" value="NZ_CP040559.1"/>
</dbReference>
<keyword evidence="5" id="KW-1185">Reference proteome</keyword>
<name>A0A4P9J6V3_9GAMM</name>
<dbReference type="Proteomes" id="UP000310065">
    <property type="component" value="Chromosome S1"/>
</dbReference>
<accession>A0A4P9J6V3</accession>
<dbReference type="EMBL" id="CP040559">
    <property type="protein sequence ID" value="QCU76606.1"/>
    <property type="molecule type" value="Genomic_DNA"/>
</dbReference>
<dbReference type="PANTHER" id="PTHR14119">
    <property type="entry name" value="HYDROLASE"/>
    <property type="match status" value="1"/>
</dbReference>
<dbReference type="EMBL" id="JASGWX010000004">
    <property type="protein sequence ID" value="MDP4483675.1"/>
    <property type="molecule type" value="Genomic_DNA"/>
</dbReference>
<reference evidence="3 4" key="1">
    <citation type="submission" date="2019-05" db="EMBL/GenBank/DDBJ databases">
        <title>Complete genome sequence of Pseudoalteromonas sp. 16-SW-7(T) isolated from the Okhotsk Sea, Russia.</title>
        <authorList>
            <person name="Nguyen T.H."/>
            <person name="Nedashkovskaya O.I."/>
            <person name="Kim S.-G."/>
        </authorList>
    </citation>
    <scope>NUCLEOTIDE SEQUENCE [LARGE SCALE GENOMIC DNA]</scope>
    <source>
        <strain evidence="3 4">16-SW-7</strain>
    </source>
</reference>
<dbReference type="AlphaFoldDB" id="A0A4P9J6V3"/>
<evidence type="ECO:0000313" key="5">
    <source>
        <dbReference type="Proteomes" id="UP001242314"/>
    </source>
</evidence>
<dbReference type="Pfam" id="PF00857">
    <property type="entry name" value="Isochorismatase"/>
    <property type="match status" value="1"/>
</dbReference>
<gene>
    <name evidence="3" type="ORF">FFU37_19330</name>
    <name evidence="2" type="ORF">QDH73_06445</name>
</gene>
<dbReference type="KEGG" id="pdv:FFU37_19330"/>
<dbReference type="InterPro" id="IPR000868">
    <property type="entry name" value="Isochorismatase-like_dom"/>
</dbReference>
<protein>
    <submittedName>
        <fullName evidence="3">Isochorismatase family protein</fullName>
    </submittedName>
</protein>
<sequence length="183" mass="20091">MVFSNVDAKNSVLLVIDLQELLAPAIKDFPNILKSTLQLAQAGIIHGVPCLVTEQYVKGLGETNQQIKNTLSNATYFHKTYFSACAEPGFVDTLKSHGKKQVVVVGTEAHVCVLQTCLDLIENDFEVIIVYDGVGSRNPQHKNLAIEQLRQAGAVISCAEIVIFQWTKKAATPTFKKILPIIK</sequence>
<dbReference type="SUPFAM" id="SSF52499">
    <property type="entry name" value="Isochorismatase-like hydrolases"/>
    <property type="match status" value="1"/>
</dbReference>
<evidence type="ECO:0000313" key="3">
    <source>
        <dbReference type="EMBL" id="QCU76606.1"/>
    </source>
</evidence>
<dbReference type="GeneID" id="88777822"/>
<organism evidence="3 4">
    <name type="scientific">Pseudoalteromonas distincta</name>
    <dbReference type="NCBI Taxonomy" id="77608"/>
    <lineage>
        <taxon>Bacteria</taxon>
        <taxon>Pseudomonadati</taxon>
        <taxon>Pseudomonadota</taxon>
        <taxon>Gammaproteobacteria</taxon>
        <taxon>Alteromonadales</taxon>
        <taxon>Pseudoalteromonadaceae</taxon>
        <taxon>Pseudoalteromonas</taxon>
    </lineage>
</organism>
<evidence type="ECO:0000313" key="4">
    <source>
        <dbReference type="Proteomes" id="UP000310065"/>
    </source>
</evidence>
<dbReference type="PANTHER" id="PTHR14119:SF3">
    <property type="entry name" value="ISOCHORISMATASE DOMAIN-CONTAINING PROTEIN 2"/>
    <property type="match status" value="1"/>
</dbReference>
<feature type="domain" description="Isochorismatase-like" evidence="1">
    <location>
        <begin position="11"/>
        <end position="160"/>
    </location>
</feature>
<dbReference type="InterPro" id="IPR036380">
    <property type="entry name" value="Isochorismatase-like_sf"/>
</dbReference>
<evidence type="ECO:0000259" key="1">
    <source>
        <dbReference type="Pfam" id="PF00857"/>
    </source>
</evidence>
<dbReference type="Proteomes" id="UP001242314">
    <property type="component" value="Unassembled WGS sequence"/>
</dbReference>
<evidence type="ECO:0000313" key="2">
    <source>
        <dbReference type="EMBL" id="MDP4483675.1"/>
    </source>
</evidence>
<proteinExistence type="predicted"/>
<dbReference type="Gene3D" id="3.40.50.850">
    <property type="entry name" value="Isochorismatase-like"/>
    <property type="match status" value="1"/>
</dbReference>
<reference evidence="2 5" key="2">
    <citation type="submission" date="2023-04" db="EMBL/GenBank/DDBJ databases">
        <title>Novel Pseudoalteromonas species isolated from Pacific coral.</title>
        <authorList>
            <person name="Videau P."/>
            <person name="Shlafstein M.D."/>
            <person name="Oline D.K."/>
            <person name="Strangman W.K."/>
            <person name="Hahnke R.L."/>
            <person name="Saw J.H."/>
            <person name="Ushijima B."/>
        </authorList>
    </citation>
    <scope>NUCLEOTIDE SEQUENCE [LARGE SCALE GENOMIC DNA]</scope>
    <source>
        <strain evidence="2 5">LMG 14908</strain>
    </source>
</reference>
<dbReference type="InterPro" id="IPR050993">
    <property type="entry name" value="Isochorismatase_domain"/>
</dbReference>